<evidence type="ECO:0000313" key="9">
    <source>
        <dbReference type="Proteomes" id="UP000838412"/>
    </source>
</evidence>
<dbReference type="NCBIfam" id="TIGR00536">
    <property type="entry name" value="hemK_fam"/>
    <property type="match status" value="1"/>
</dbReference>
<dbReference type="EMBL" id="OV696690">
    <property type="protein sequence ID" value="CAH1265747.1"/>
    <property type="molecule type" value="Genomic_DNA"/>
</dbReference>
<dbReference type="EC" id="2.1.1.297" evidence="1"/>
<dbReference type="GO" id="GO:0102559">
    <property type="term" value="F:peptide chain release factor N(5)-glutamine methyltransferase activity"/>
    <property type="evidence" value="ECO:0007669"/>
    <property type="project" value="UniProtKB-EC"/>
</dbReference>
<evidence type="ECO:0000256" key="3">
    <source>
        <dbReference type="ARBA" id="ARBA00022679"/>
    </source>
</evidence>
<evidence type="ECO:0000256" key="2">
    <source>
        <dbReference type="ARBA" id="ARBA00022603"/>
    </source>
</evidence>
<dbReference type="GO" id="GO:0032259">
    <property type="term" value="P:methylation"/>
    <property type="evidence" value="ECO:0007669"/>
    <property type="project" value="UniProtKB-KW"/>
</dbReference>
<dbReference type="PROSITE" id="PS00092">
    <property type="entry name" value="N6_MTASE"/>
    <property type="match status" value="1"/>
</dbReference>
<protein>
    <recommendedName>
        <fullName evidence="1">peptide chain release factor N(5)-glutamine methyltransferase</fullName>
        <ecNumber evidence="1">2.1.1.297</ecNumber>
    </recommendedName>
</protein>
<dbReference type="InterPro" id="IPR019874">
    <property type="entry name" value="RF_methyltr_PrmC"/>
</dbReference>
<keyword evidence="3" id="KW-0808">Transferase</keyword>
<gene>
    <name evidence="8" type="primary">HEMK1</name>
    <name evidence="8" type="ORF">BLAG_LOCUS19633</name>
</gene>
<dbReference type="GO" id="GO:0003676">
    <property type="term" value="F:nucleic acid binding"/>
    <property type="evidence" value="ECO:0007669"/>
    <property type="project" value="InterPro"/>
</dbReference>
<reference evidence="8" key="1">
    <citation type="submission" date="2022-01" db="EMBL/GenBank/DDBJ databases">
        <authorList>
            <person name="Braso-Vives M."/>
        </authorList>
    </citation>
    <scope>NUCLEOTIDE SEQUENCE</scope>
</reference>
<evidence type="ECO:0000313" key="8">
    <source>
        <dbReference type="EMBL" id="CAH1265747.1"/>
    </source>
</evidence>
<accession>A0A8J9ZY75</accession>
<evidence type="ECO:0000256" key="5">
    <source>
        <dbReference type="ARBA" id="ARBA00048391"/>
    </source>
</evidence>
<dbReference type="PANTHER" id="PTHR18895">
    <property type="entry name" value="HEMK METHYLTRANSFERASE"/>
    <property type="match status" value="1"/>
</dbReference>
<keyword evidence="9" id="KW-1185">Reference proteome</keyword>
<dbReference type="Pfam" id="PF17827">
    <property type="entry name" value="PrmC_N"/>
    <property type="match status" value="1"/>
</dbReference>
<dbReference type="PANTHER" id="PTHR18895:SF74">
    <property type="entry name" value="MTRF1L RELEASE FACTOR GLUTAMINE METHYLTRANSFERASE"/>
    <property type="match status" value="1"/>
</dbReference>
<sequence>MRHLLQRALQSRTFYWNGLSNLRTCAQGFRLYSKLDQFCYPVSLKGQHCLNKRDFRSGYFQSANCSLSRSCYTNVTTSQDLKSENEEVLKDASEDCPVLEAISYWTREFETAGVPEPDASAEYIAAHVLGYKSFSLISPLVRNLTAEEKTKVWKLCEKRMNRMPIQYILGEWDFRDLNLVMRPPVFIPRPETEELVEHLWLYLQEDLTREEEDLDVLEVGCGSGAISLSLLQEFPQACCTAVDVTKEAVELTQHNAERLGLGDRLDVKQMQFNTSADFGTKFDVIVSNPPYIWTEDMETLEQEIVGYENHCALHGGTDGMGLIRDIIHIGHRLLKPGGSIWLEVDPRHPDMIQTYLNNHLQYQLQLTGVYQDFNNRPRFCCLELRE</sequence>
<keyword evidence="2" id="KW-0489">Methyltransferase</keyword>
<dbReference type="CDD" id="cd02440">
    <property type="entry name" value="AdoMet_MTases"/>
    <property type="match status" value="1"/>
</dbReference>
<dbReference type="InterPro" id="IPR004556">
    <property type="entry name" value="HemK-like"/>
</dbReference>
<evidence type="ECO:0000256" key="4">
    <source>
        <dbReference type="ARBA" id="ARBA00022691"/>
    </source>
</evidence>
<evidence type="ECO:0000259" key="6">
    <source>
        <dbReference type="Pfam" id="PF05175"/>
    </source>
</evidence>
<dbReference type="Gene3D" id="3.40.50.150">
    <property type="entry name" value="Vaccinia Virus protein VP39"/>
    <property type="match status" value="1"/>
</dbReference>
<evidence type="ECO:0000259" key="7">
    <source>
        <dbReference type="Pfam" id="PF17827"/>
    </source>
</evidence>
<proteinExistence type="predicted"/>
<dbReference type="InterPro" id="IPR040758">
    <property type="entry name" value="PrmC_N"/>
</dbReference>
<evidence type="ECO:0000256" key="1">
    <source>
        <dbReference type="ARBA" id="ARBA00012771"/>
    </source>
</evidence>
<dbReference type="OrthoDB" id="269872at2759"/>
<name>A0A8J9ZY75_BRALA</name>
<dbReference type="Pfam" id="PF05175">
    <property type="entry name" value="MTS"/>
    <property type="match status" value="1"/>
</dbReference>
<feature type="domain" description="Methyltransferase small" evidence="6">
    <location>
        <begin position="209"/>
        <end position="296"/>
    </location>
</feature>
<comment type="catalytic activity">
    <reaction evidence="5">
        <text>L-glutaminyl-[peptide chain release factor] + S-adenosyl-L-methionine = N(5)-methyl-L-glutaminyl-[peptide chain release factor] + S-adenosyl-L-homocysteine + H(+)</text>
        <dbReference type="Rhea" id="RHEA:42896"/>
        <dbReference type="Rhea" id="RHEA-COMP:10271"/>
        <dbReference type="Rhea" id="RHEA-COMP:10272"/>
        <dbReference type="ChEBI" id="CHEBI:15378"/>
        <dbReference type="ChEBI" id="CHEBI:30011"/>
        <dbReference type="ChEBI" id="CHEBI:57856"/>
        <dbReference type="ChEBI" id="CHEBI:59789"/>
        <dbReference type="ChEBI" id="CHEBI:61891"/>
        <dbReference type="EC" id="2.1.1.297"/>
    </reaction>
</comment>
<feature type="domain" description="Release factor glutamine methyltransferase N-terminal" evidence="7">
    <location>
        <begin position="100"/>
        <end position="170"/>
    </location>
</feature>
<dbReference type="GO" id="GO:0005739">
    <property type="term" value="C:mitochondrion"/>
    <property type="evidence" value="ECO:0007669"/>
    <property type="project" value="TreeGrafter"/>
</dbReference>
<dbReference type="SUPFAM" id="SSF53335">
    <property type="entry name" value="S-adenosyl-L-methionine-dependent methyltransferases"/>
    <property type="match status" value="1"/>
</dbReference>
<organism evidence="8 9">
    <name type="scientific">Branchiostoma lanceolatum</name>
    <name type="common">Common lancelet</name>
    <name type="synonym">Amphioxus lanceolatum</name>
    <dbReference type="NCBI Taxonomy" id="7740"/>
    <lineage>
        <taxon>Eukaryota</taxon>
        <taxon>Metazoa</taxon>
        <taxon>Chordata</taxon>
        <taxon>Cephalochordata</taxon>
        <taxon>Leptocardii</taxon>
        <taxon>Amphioxiformes</taxon>
        <taxon>Branchiostomatidae</taxon>
        <taxon>Branchiostoma</taxon>
    </lineage>
</organism>
<dbReference type="NCBIfam" id="TIGR03534">
    <property type="entry name" value="RF_mod_PrmC"/>
    <property type="match status" value="1"/>
</dbReference>
<dbReference type="InterPro" id="IPR029063">
    <property type="entry name" value="SAM-dependent_MTases_sf"/>
</dbReference>
<dbReference type="Proteomes" id="UP000838412">
    <property type="component" value="Chromosome 5"/>
</dbReference>
<dbReference type="Gene3D" id="1.10.8.10">
    <property type="entry name" value="DNA helicase RuvA subunit, C-terminal domain"/>
    <property type="match status" value="1"/>
</dbReference>
<dbReference type="InterPro" id="IPR050320">
    <property type="entry name" value="N5-glutamine_MTase"/>
</dbReference>
<dbReference type="InterPro" id="IPR002052">
    <property type="entry name" value="DNA_methylase_N6_adenine_CS"/>
</dbReference>
<dbReference type="AlphaFoldDB" id="A0A8J9ZY75"/>
<keyword evidence="4" id="KW-0949">S-adenosyl-L-methionine</keyword>
<dbReference type="InterPro" id="IPR007848">
    <property type="entry name" value="Small_mtfrase_dom"/>
</dbReference>